<dbReference type="OMA" id="LHMKLGK"/>
<dbReference type="Gene3D" id="6.10.140.2220">
    <property type="match status" value="1"/>
</dbReference>
<feature type="domain" description="MYND-type" evidence="6">
    <location>
        <begin position="60"/>
        <end position="97"/>
    </location>
</feature>
<reference evidence="7" key="1">
    <citation type="journal article" date="2013" name="Nat. Commun.">
        <title>Whole-genome sequencing of Oryza brachyantha reveals mechanisms underlying Oryza genome evolution.</title>
        <authorList>
            <person name="Chen J."/>
            <person name="Huang Q."/>
            <person name="Gao D."/>
            <person name="Wang J."/>
            <person name="Lang Y."/>
            <person name="Liu T."/>
            <person name="Li B."/>
            <person name="Bai Z."/>
            <person name="Luis Goicoechea J."/>
            <person name="Liang C."/>
            <person name="Chen C."/>
            <person name="Zhang W."/>
            <person name="Sun S."/>
            <person name="Liao Y."/>
            <person name="Zhang X."/>
            <person name="Yang L."/>
            <person name="Song C."/>
            <person name="Wang M."/>
            <person name="Shi J."/>
            <person name="Liu G."/>
            <person name="Liu J."/>
            <person name="Zhou H."/>
            <person name="Zhou W."/>
            <person name="Yu Q."/>
            <person name="An N."/>
            <person name="Chen Y."/>
            <person name="Cai Q."/>
            <person name="Wang B."/>
            <person name="Liu B."/>
            <person name="Min J."/>
            <person name="Huang Y."/>
            <person name="Wu H."/>
            <person name="Li Z."/>
            <person name="Zhang Y."/>
            <person name="Yin Y."/>
            <person name="Song W."/>
            <person name="Jiang J."/>
            <person name="Jackson S.A."/>
            <person name="Wing R.A."/>
            <person name="Wang J."/>
            <person name="Chen M."/>
        </authorList>
    </citation>
    <scope>NUCLEOTIDE SEQUENCE [LARGE SCALE GENOMIC DNA]</scope>
    <source>
        <strain evidence="7">cv. IRGC 101232</strain>
    </source>
</reference>
<dbReference type="SUPFAM" id="SSF82199">
    <property type="entry name" value="SET domain"/>
    <property type="match status" value="1"/>
</dbReference>
<evidence type="ECO:0000256" key="1">
    <source>
        <dbReference type="ARBA" id="ARBA00022723"/>
    </source>
</evidence>
<dbReference type="InterPro" id="IPR011990">
    <property type="entry name" value="TPR-like_helical_dom_sf"/>
</dbReference>
<keyword evidence="8" id="KW-1185">Reference proteome</keyword>
<dbReference type="PROSITE" id="PS50865">
    <property type="entry name" value="ZF_MYND_2"/>
    <property type="match status" value="1"/>
</dbReference>
<dbReference type="PANTHER" id="PTHR12197:SF251">
    <property type="entry name" value="EG:BACR7C10.4 PROTEIN"/>
    <property type="match status" value="1"/>
</dbReference>
<evidence type="ECO:0000256" key="4">
    <source>
        <dbReference type="PROSITE-ProRule" id="PRU00134"/>
    </source>
</evidence>
<accession>J3LRZ8</accession>
<sequence>MASWEEQLRDELAGRGLAVASVPGKGRGLFATRSFFPGEIVICQEPYASTPNKISVGSNCDNCFASRNLRKCSVCRVAWYCGSSCQKEEWKLHQLECQAIAALTEDRKKMLTPTIRLMVRLVLRTKLQNDKVIPSSGTDNCNLVDALESHISEVDKNQLVLYAQMATLVQLIIPSIVLDLKEITHTFSKFACNAHTISDPELRPLGTGLYPVLSIINHSCVPNAVLIFEGRTAYVRALQPISKNEEVSISYIETATTTMKRQDDLKHYYFTCKCPRCVKDSEEDALLEGYRCKDHKCDGFLLPNSENKAYTCQKCSTSRDGIELQKMANDVLLLSDKASSLKSSGIGNSEAGYLYKTIEELVQKLYHPLSTTLLHTRETLLKIYMELQDWQTALMYCRLTIPVYERVYPPFHPMIGLQFYTCGKLEWLLEYTEDALKSLTRAADILRITHGTKSEFMKELLGKLEEMAPPANYANISGHQIIGCNKQRNPRTQSIDTGSVSIRCTIKPYYVASATAAKSLVMQDHNHKKRLFHNSLAMKLGEKGRRTGKEKDRCARIAPFPGLTHNHQRFPSSLPTTMRYRRIQVPDHDRTRQACFRCSSPPESGLL</sequence>
<dbReference type="EnsemblPlants" id="OB03G38240.1">
    <property type="protein sequence ID" value="OB03G38240.1"/>
    <property type="gene ID" value="OB03G38240"/>
</dbReference>
<evidence type="ECO:0000256" key="2">
    <source>
        <dbReference type="ARBA" id="ARBA00022771"/>
    </source>
</evidence>
<evidence type="ECO:0000259" key="5">
    <source>
        <dbReference type="PROSITE" id="PS50280"/>
    </source>
</evidence>
<dbReference type="Gene3D" id="1.10.220.160">
    <property type="match status" value="1"/>
</dbReference>
<dbReference type="InterPro" id="IPR001214">
    <property type="entry name" value="SET_dom"/>
</dbReference>
<dbReference type="InterPro" id="IPR002893">
    <property type="entry name" value="Znf_MYND"/>
</dbReference>
<organism evidence="7">
    <name type="scientific">Oryza brachyantha</name>
    <name type="common">malo sina</name>
    <dbReference type="NCBI Taxonomy" id="4533"/>
    <lineage>
        <taxon>Eukaryota</taxon>
        <taxon>Viridiplantae</taxon>
        <taxon>Streptophyta</taxon>
        <taxon>Embryophyta</taxon>
        <taxon>Tracheophyta</taxon>
        <taxon>Spermatophyta</taxon>
        <taxon>Magnoliopsida</taxon>
        <taxon>Liliopsida</taxon>
        <taxon>Poales</taxon>
        <taxon>Poaceae</taxon>
        <taxon>BOP clade</taxon>
        <taxon>Oryzoideae</taxon>
        <taxon>Oryzeae</taxon>
        <taxon>Oryzinae</taxon>
        <taxon>Oryza</taxon>
    </lineage>
</organism>
<keyword evidence="2 4" id="KW-0863">Zinc-finger</keyword>
<reference evidence="7" key="2">
    <citation type="submission" date="2013-04" db="UniProtKB">
        <authorList>
            <consortium name="EnsemblPlants"/>
        </authorList>
    </citation>
    <scope>IDENTIFICATION</scope>
</reference>
<dbReference type="InterPro" id="IPR046341">
    <property type="entry name" value="SET_dom_sf"/>
</dbReference>
<evidence type="ECO:0000259" key="6">
    <source>
        <dbReference type="PROSITE" id="PS50865"/>
    </source>
</evidence>
<dbReference type="InterPro" id="IPR050869">
    <property type="entry name" value="H3K4_H4K5_MeTrfase"/>
</dbReference>
<dbReference type="PANTHER" id="PTHR12197">
    <property type="entry name" value="HISTONE-LYSINE N-METHYLTRANSFERASE SMYD"/>
    <property type="match status" value="1"/>
</dbReference>
<dbReference type="eggNOG" id="KOG2084">
    <property type="taxonomic scope" value="Eukaryota"/>
</dbReference>
<evidence type="ECO:0008006" key="9">
    <source>
        <dbReference type="Google" id="ProtNLM"/>
    </source>
</evidence>
<dbReference type="HOGENOM" id="CLU_018406_2_0_1"/>
<dbReference type="PROSITE" id="PS50280">
    <property type="entry name" value="SET"/>
    <property type="match status" value="1"/>
</dbReference>
<evidence type="ECO:0000313" key="7">
    <source>
        <dbReference type="EnsemblPlants" id="OB03G38240.1"/>
    </source>
</evidence>
<dbReference type="Gramene" id="OB03G38240.1">
    <property type="protein sequence ID" value="OB03G38240.1"/>
    <property type="gene ID" value="OB03G38240"/>
</dbReference>
<dbReference type="AlphaFoldDB" id="J3LRZ8"/>
<dbReference type="Gene3D" id="1.25.40.10">
    <property type="entry name" value="Tetratricopeptide repeat domain"/>
    <property type="match status" value="1"/>
</dbReference>
<dbReference type="Pfam" id="PF00856">
    <property type="entry name" value="SET"/>
    <property type="match status" value="1"/>
</dbReference>
<dbReference type="STRING" id="4533.J3LRZ8"/>
<feature type="domain" description="SET" evidence="5">
    <location>
        <begin position="15"/>
        <end position="252"/>
    </location>
</feature>
<dbReference type="Pfam" id="PF01753">
    <property type="entry name" value="zf-MYND"/>
    <property type="match status" value="1"/>
</dbReference>
<dbReference type="GO" id="GO:0005634">
    <property type="term" value="C:nucleus"/>
    <property type="evidence" value="ECO:0007669"/>
    <property type="project" value="TreeGrafter"/>
</dbReference>
<keyword evidence="3" id="KW-0862">Zinc</keyword>
<keyword evidence="1" id="KW-0479">Metal-binding</keyword>
<dbReference type="GO" id="GO:0008270">
    <property type="term" value="F:zinc ion binding"/>
    <property type="evidence" value="ECO:0007669"/>
    <property type="project" value="UniProtKB-KW"/>
</dbReference>
<name>J3LRZ8_ORYBR</name>
<evidence type="ECO:0000256" key="3">
    <source>
        <dbReference type="ARBA" id="ARBA00022833"/>
    </source>
</evidence>
<protein>
    <recommendedName>
        <fullName evidence="9">MYND-type domain-containing protein</fullName>
    </recommendedName>
</protein>
<proteinExistence type="predicted"/>
<dbReference type="Proteomes" id="UP000006038">
    <property type="component" value="Chromosome 3"/>
</dbReference>
<dbReference type="PROSITE" id="PS01360">
    <property type="entry name" value="ZF_MYND_1"/>
    <property type="match status" value="1"/>
</dbReference>
<dbReference type="Gene3D" id="2.170.270.10">
    <property type="entry name" value="SET domain"/>
    <property type="match status" value="1"/>
</dbReference>
<dbReference type="SMART" id="SM00317">
    <property type="entry name" value="SET"/>
    <property type="match status" value="1"/>
</dbReference>
<evidence type="ECO:0000313" key="8">
    <source>
        <dbReference type="Proteomes" id="UP000006038"/>
    </source>
</evidence>